<evidence type="ECO:0000313" key="6">
    <source>
        <dbReference type="Ensembl" id="ENSMMOP00000012990.1"/>
    </source>
</evidence>
<dbReference type="SUPFAM" id="SSF50978">
    <property type="entry name" value="WD40 repeat-like"/>
    <property type="match status" value="2"/>
</dbReference>
<feature type="repeat" description="WD" evidence="3">
    <location>
        <begin position="584"/>
        <end position="617"/>
    </location>
</feature>
<dbReference type="PROSITE" id="PS50294">
    <property type="entry name" value="WD_REPEATS_REGION"/>
    <property type="match status" value="1"/>
</dbReference>
<dbReference type="Ensembl" id="ENSMMOT00000013202.1">
    <property type="protein sequence ID" value="ENSMMOP00000012990.1"/>
    <property type="gene ID" value="ENSMMOG00000009983.1"/>
</dbReference>
<dbReference type="InterPro" id="IPR036322">
    <property type="entry name" value="WD40_repeat_dom_sf"/>
</dbReference>
<keyword evidence="1 3" id="KW-0853">WD repeat</keyword>
<feature type="coiled-coil region" evidence="4">
    <location>
        <begin position="1072"/>
        <end position="1113"/>
    </location>
</feature>
<name>A0A3Q4B5Q5_MOLML</name>
<dbReference type="PROSITE" id="PS00678">
    <property type="entry name" value="WD_REPEATS_1"/>
    <property type="match status" value="1"/>
</dbReference>
<feature type="coiled-coil region" evidence="4">
    <location>
        <begin position="753"/>
        <end position="788"/>
    </location>
</feature>
<keyword evidence="4" id="KW-0175">Coiled coil</keyword>
<dbReference type="OMA" id="FPHCNAV"/>
<dbReference type="InterPro" id="IPR055442">
    <property type="entry name" value="Beta-prop_EML-like_2nd"/>
</dbReference>
<reference evidence="6" key="1">
    <citation type="submission" date="2025-08" db="UniProtKB">
        <authorList>
            <consortium name="Ensembl"/>
        </authorList>
    </citation>
    <scope>IDENTIFICATION</scope>
</reference>
<accession>A0A3Q4B5Q5</accession>
<evidence type="ECO:0000256" key="2">
    <source>
        <dbReference type="ARBA" id="ARBA00022737"/>
    </source>
</evidence>
<dbReference type="Pfam" id="PF23414">
    <property type="entry name" value="Beta-prop_EML_2"/>
    <property type="match status" value="1"/>
</dbReference>
<evidence type="ECO:0000256" key="3">
    <source>
        <dbReference type="PROSITE-ProRule" id="PRU00221"/>
    </source>
</evidence>
<feature type="repeat" description="WD" evidence="3">
    <location>
        <begin position="469"/>
        <end position="510"/>
    </location>
</feature>
<dbReference type="InterPro" id="IPR019775">
    <property type="entry name" value="WD40_repeat_CS"/>
</dbReference>
<dbReference type="Gene3D" id="2.130.10.10">
    <property type="entry name" value="YVTN repeat-like/Quinoprotein amine dehydrogenase"/>
    <property type="match status" value="2"/>
</dbReference>
<dbReference type="SMART" id="SM00320">
    <property type="entry name" value="WD40"/>
    <property type="match status" value="7"/>
</dbReference>
<dbReference type="InterPro" id="IPR052993">
    <property type="entry name" value="CFA-57"/>
</dbReference>
<evidence type="ECO:0000256" key="4">
    <source>
        <dbReference type="SAM" id="Coils"/>
    </source>
</evidence>
<evidence type="ECO:0000313" key="7">
    <source>
        <dbReference type="Proteomes" id="UP000261620"/>
    </source>
</evidence>
<reference evidence="6" key="2">
    <citation type="submission" date="2025-09" db="UniProtKB">
        <authorList>
            <consortium name="Ensembl"/>
        </authorList>
    </citation>
    <scope>IDENTIFICATION</scope>
</reference>
<dbReference type="STRING" id="94237.ENSMMOP00000012990"/>
<dbReference type="PROSITE" id="PS50082">
    <property type="entry name" value="WD_REPEATS_2"/>
    <property type="match status" value="3"/>
</dbReference>
<dbReference type="PANTHER" id="PTHR32215:SF0">
    <property type="entry name" value="CILIA- AND FLAGELLA-ASSOCIATED PROTEIN 57"/>
    <property type="match status" value="1"/>
</dbReference>
<dbReference type="AlphaFoldDB" id="A0A3Q4B5Q5"/>
<protein>
    <recommendedName>
        <fullName evidence="5">EML-like second beta-propeller domain-containing protein</fullName>
    </recommendedName>
</protein>
<feature type="domain" description="EML-like second beta-propeller" evidence="5">
    <location>
        <begin position="354"/>
        <end position="617"/>
    </location>
</feature>
<dbReference type="PANTHER" id="PTHR32215">
    <property type="entry name" value="CILIA- AND FLAGELLA-ASSOCIATED PROTEIN 57"/>
    <property type="match status" value="1"/>
</dbReference>
<proteinExistence type="predicted"/>
<dbReference type="InterPro" id="IPR001680">
    <property type="entry name" value="WD40_rpt"/>
</dbReference>
<evidence type="ECO:0000256" key="1">
    <source>
        <dbReference type="ARBA" id="ARBA00022574"/>
    </source>
</evidence>
<keyword evidence="7" id="KW-1185">Reference proteome</keyword>
<organism evidence="6 7">
    <name type="scientific">Mola mola</name>
    <name type="common">Ocean sunfish</name>
    <name type="synonym">Tetraodon mola</name>
    <dbReference type="NCBI Taxonomy" id="94237"/>
    <lineage>
        <taxon>Eukaryota</taxon>
        <taxon>Metazoa</taxon>
        <taxon>Chordata</taxon>
        <taxon>Craniata</taxon>
        <taxon>Vertebrata</taxon>
        <taxon>Euteleostomi</taxon>
        <taxon>Actinopterygii</taxon>
        <taxon>Neopterygii</taxon>
        <taxon>Teleostei</taxon>
        <taxon>Neoteleostei</taxon>
        <taxon>Acanthomorphata</taxon>
        <taxon>Eupercaria</taxon>
        <taxon>Tetraodontiformes</taxon>
        <taxon>Molidae</taxon>
        <taxon>Mola</taxon>
    </lineage>
</organism>
<sequence>MATVGAQSHLIFGLRTGVRNNLCFIDDQTVVFPSGNNCVCYNTVEKSQRIIPGSEKIQGMRALAISANRRYLAMSECGETATITVFDLHHEQGRKRKVLTAGDTPAQEFVCMAFSQDSKFLIGQTGAPEWMLIFWLWEKHKVLATIKTSNSNYPVNQVSFNTFNNKQLCVSGTGVFKVFRYTEGVLKQISLSNIESINLLCHAWLTADSVIAGTDTGRLLVFESGDLRREISMVKIKRIKATDGNESRLGHRITAVLSYSKGFACSLGSGKVCLFEKKEDDSYTRSRVIQIPGPAVVEYQEIDTMCISPAEDTLAISTDRRQLYSFSLSSVDMNKVEDAHFEFLLQPFHSESITGLSICVRKPIVATCSLDYTVRIWNYETKAMDLCKEFQEEVYCVALHPSGLFILIGFSYKIKLMNLLIDDIRTFRDFSVQSCTECAFSHGGHMFAAVSGSLIYIYSFISFEKIFTLKSHIQKVCGIEWGQDDNQLVSCGMDGAVFVWNTQTGKPVSDCIFKTCSYTGIGFSSDGKTILVVGTNGTLKEIQDFQVTNITVSRSSRVIFTGTSSGTIIAIKYPLPLQKEWIIYQAHCGPITKMVITFDEQFLLTVSEDGCLMMWKIVDKEGRGLKSTRQIIHTEEILVTKSDLEKKNQILLKLKMRLEELHIENEYHLRLKDMNHNMMMKELSDKFTQEIESLTTTQQKWLRLSTMQGQCVYDNAPNQSLCHQSFTELSYSKKLIVEHNMYQDLQRKHLKMHEEYEMQLKAAEAASIQAQEELKQLYEAKLQAQTQLLSEVSQGEQSREFDETLKQLEEDEKSKISNIQLNYERKLRTERETNTNLKGEAGVLTQKVYSLQRMIDDSCTDVNKLKEERQRLLGLTHTLKGDNEDLRRQIKGHERDNAISNLKKKNQDLEKLKFVLDCQLNDLKQLVEPQKEEIIRKKERIHQEALRQSDKSNSQMKLTVSDLRLQMRAREMELQKEMQKVRDLETHLQRLKSDLHNCVGFIQEPKKLKENVQTIYKHYVSQPDRVSDACFVNAEASFRLLIPTGVILTSTILTVGICICCKKCRVYANFENVTLISEINELRKELHSLRSQVKEQQAQMATLEMNKSHLAQEFDQEDVN</sequence>
<keyword evidence="2" id="KW-0677">Repeat</keyword>
<feature type="repeat" description="WD" evidence="3">
    <location>
        <begin position="346"/>
        <end position="381"/>
    </location>
</feature>
<dbReference type="FunFam" id="2.130.10.10:FF:000271">
    <property type="entry name" value="cilia- and flagella-associated protein 57"/>
    <property type="match status" value="1"/>
</dbReference>
<evidence type="ECO:0000259" key="5">
    <source>
        <dbReference type="Pfam" id="PF23414"/>
    </source>
</evidence>
<dbReference type="Proteomes" id="UP000261620">
    <property type="component" value="Unplaced"/>
</dbReference>
<dbReference type="InterPro" id="IPR015943">
    <property type="entry name" value="WD40/YVTN_repeat-like_dom_sf"/>
</dbReference>